<feature type="short sequence motif" description="GXGXXG" evidence="2">
    <location>
        <begin position="505"/>
        <end position="510"/>
    </location>
</feature>
<reference evidence="5 6" key="1">
    <citation type="journal article" date="2018" name="IMA Fungus">
        <title>IMA Genome-F 9: Draft genome sequence of Annulohypoxylon stygium, Aspergillus mulundensis, Berkeleyomyces basicola (syn. Thielaviopsis basicola), Ceratocystis smalleyi, two Cercospora beticola strains, Coleophoma cylindrospora, Fusarium fracticaudum, Phialophora cf. hyalina, and Morchella septimelata.</title>
        <authorList>
            <person name="Wingfield B.D."/>
            <person name="Bills G.F."/>
            <person name="Dong Y."/>
            <person name="Huang W."/>
            <person name="Nel W.J."/>
            <person name="Swalarsk-Parry B.S."/>
            <person name="Vaghefi N."/>
            <person name="Wilken P.M."/>
            <person name="An Z."/>
            <person name="de Beer Z.W."/>
            <person name="De Vos L."/>
            <person name="Chen L."/>
            <person name="Duong T.A."/>
            <person name="Gao Y."/>
            <person name="Hammerbacher A."/>
            <person name="Kikkert J.R."/>
            <person name="Li Y."/>
            <person name="Li H."/>
            <person name="Li K."/>
            <person name="Li Q."/>
            <person name="Liu X."/>
            <person name="Ma X."/>
            <person name="Naidoo K."/>
            <person name="Pethybridge S.J."/>
            <person name="Sun J."/>
            <person name="Steenkamp E.T."/>
            <person name="van der Nest M.A."/>
            <person name="van Wyk S."/>
            <person name="Wingfield M.J."/>
            <person name="Xiong C."/>
            <person name="Yue Q."/>
            <person name="Zhang X."/>
        </authorList>
    </citation>
    <scope>NUCLEOTIDE SEQUENCE [LARGE SCALE GENOMIC DNA]</scope>
    <source>
        <strain evidence="5 6">BP 5553</strain>
    </source>
</reference>
<dbReference type="CDD" id="cd07199">
    <property type="entry name" value="Pat17_PNPLA8_PNPLA9_like"/>
    <property type="match status" value="1"/>
</dbReference>
<dbReference type="SUPFAM" id="SSF52151">
    <property type="entry name" value="FabD/lysophospholipase-like"/>
    <property type="match status" value="1"/>
</dbReference>
<dbReference type="GO" id="GO:0019369">
    <property type="term" value="P:arachidonate metabolic process"/>
    <property type="evidence" value="ECO:0007669"/>
    <property type="project" value="TreeGrafter"/>
</dbReference>
<dbReference type="Pfam" id="PF01734">
    <property type="entry name" value="Patatin"/>
    <property type="match status" value="1"/>
</dbReference>
<dbReference type="Gene3D" id="3.40.1090.10">
    <property type="entry name" value="Cytosolic phospholipase A2 catalytic domain"/>
    <property type="match status" value="1"/>
</dbReference>
<dbReference type="PROSITE" id="PS51635">
    <property type="entry name" value="PNPLA"/>
    <property type="match status" value="1"/>
</dbReference>
<evidence type="ECO:0000256" key="3">
    <source>
        <dbReference type="SAM" id="MobiDB-lite"/>
    </source>
</evidence>
<dbReference type="GO" id="GO:0047499">
    <property type="term" value="F:calcium-independent phospholipase A2 activity"/>
    <property type="evidence" value="ECO:0007669"/>
    <property type="project" value="TreeGrafter"/>
</dbReference>
<dbReference type="RefSeq" id="XP_031864808.1">
    <property type="nucleotide sequence ID" value="XM_032019101.1"/>
</dbReference>
<feature type="active site" description="Nucleophile" evidence="2">
    <location>
        <position position="541"/>
    </location>
</feature>
<keyword evidence="1 2" id="KW-0443">Lipid metabolism</keyword>
<evidence type="ECO:0000259" key="4">
    <source>
        <dbReference type="PROSITE" id="PS51635"/>
    </source>
</evidence>
<dbReference type="PANTHER" id="PTHR24185:SF8">
    <property type="entry name" value="PNPLA DOMAIN-CONTAINING PROTEIN"/>
    <property type="match status" value="1"/>
</dbReference>
<keyword evidence="2" id="KW-0378">Hydrolase</keyword>
<dbReference type="PANTHER" id="PTHR24185">
    <property type="entry name" value="CALCIUM-INDEPENDENT PHOSPHOLIPASE A2-GAMMA"/>
    <property type="match status" value="1"/>
</dbReference>
<dbReference type="InterPro" id="IPR016035">
    <property type="entry name" value="Acyl_Trfase/lysoPLipase"/>
</dbReference>
<dbReference type="Proteomes" id="UP000254866">
    <property type="component" value="Unassembled WGS sequence"/>
</dbReference>
<name>A0A370T9F2_9HELO</name>
<keyword evidence="6" id="KW-1185">Reference proteome</keyword>
<dbReference type="OrthoDB" id="194358at2759"/>
<evidence type="ECO:0000256" key="2">
    <source>
        <dbReference type="PROSITE-ProRule" id="PRU01161"/>
    </source>
</evidence>
<evidence type="ECO:0000313" key="6">
    <source>
        <dbReference type="Proteomes" id="UP000254866"/>
    </source>
</evidence>
<accession>A0A370T9F2</accession>
<dbReference type="InterPro" id="IPR002641">
    <property type="entry name" value="PNPLA_dom"/>
</dbReference>
<dbReference type="GO" id="GO:0016042">
    <property type="term" value="P:lipid catabolic process"/>
    <property type="evidence" value="ECO:0007669"/>
    <property type="project" value="UniProtKB-UniRule"/>
</dbReference>
<keyword evidence="2" id="KW-0442">Lipid degradation</keyword>
<evidence type="ECO:0000313" key="5">
    <source>
        <dbReference type="EMBL" id="RDL30200.1"/>
    </source>
</evidence>
<proteinExistence type="predicted"/>
<feature type="region of interest" description="Disordered" evidence="3">
    <location>
        <begin position="956"/>
        <end position="975"/>
    </location>
</feature>
<dbReference type="GeneID" id="43603327"/>
<dbReference type="STRING" id="2656787.A0A370T9F2"/>
<dbReference type="GO" id="GO:0046486">
    <property type="term" value="P:glycerolipid metabolic process"/>
    <property type="evidence" value="ECO:0007669"/>
    <property type="project" value="UniProtKB-ARBA"/>
</dbReference>
<organism evidence="5 6">
    <name type="scientific">Venustampulla echinocandica</name>
    <dbReference type="NCBI Taxonomy" id="2656787"/>
    <lineage>
        <taxon>Eukaryota</taxon>
        <taxon>Fungi</taxon>
        <taxon>Dikarya</taxon>
        <taxon>Ascomycota</taxon>
        <taxon>Pezizomycotina</taxon>
        <taxon>Leotiomycetes</taxon>
        <taxon>Helotiales</taxon>
        <taxon>Pleuroascaceae</taxon>
        <taxon>Venustampulla</taxon>
    </lineage>
</organism>
<dbReference type="GO" id="GO:0016020">
    <property type="term" value="C:membrane"/>
    <property type="evidence" value="ECO:0007669"/>
    <property type="project" value="TreeGrafter"/>
</dbReference>
<evidence type="ECO:0000256" key="1">
    <source>
        <dbReference type="ARBA" id="ARBA00023098"/>
    </source>
</evidence>
<comment type="caution">
    <text evidence="2">Lacks conserved residue(s) required for the propagation of feature annotation.</text>
</comment>
<feature type="active site" description="Proton acceptor" evidence="2">
    <location>
        <position position="694"/>
    </location>
</feature>
<dbReference type="Gene3D" id="3.30.40.10">
    <property type="entry name" value="Zinc/RING finger domain, C3HC4 (zinc finger)"/>
    <property type="match status" value="1"/>
</dbReference>
<feature type="domain" description="PNPLA" evidence="4">
    <location>
        <begin position="501"/>
        <end position="707"/>
    </location>
</feature>
<dbReference type="EMBL" id="NPIC01000016">
    <property type="protein sequence ID" value="RDL30200.1"/>
    <property type="molecule type" value="Genomic_DNA"/>
</dbReference>
<gene>
    <name evidence="5" type="ORF">BP5553_10478</name>
</gene>
<sequence length="975" mass="107908">MRPCKHSSWLTVYQQDDDITLAHSDRAQVLLHNLPYFESQKPSLFVLIGSASKTRALRELASASTERSIGRRGSGEICLHLDPSTTFSDRPVLVADGDILVHKNPHQAALIHKCHNVTRRILPGRSENIRSRLQVAGDSLCFRLLFPFTDVFCFFAADLGGLQPVARRLATWLNTRQPSTLPAATHPQIVVVTEPSAIENHESQLLDRFLRLLAQETAIEPSTHFAGIRILCLLPDGDVSAQARHRRLKESLMNASDQVRSARVQCRSLFSAQHMASFLTQAYSHFAENPTEPFSFIRASRIGNPAALDLREHLTNFLLKVGTLAELKSFAIPLVASSLLLDNYPPGSHHFRPQDVFRALYKDACYHACRDGVFATNDSRYLVLPSGFVKLIEDAFSDLVEKLESSAAGAATDIHRQLLVAFDSDWQALRSDDTCLTCLRRRPQYGLPCGHCACENCVRVFGKRSEADPWLFEVDSCVFCGAATSGIVVKTFPPTAGVRVLTFDGGGVRGIATLQYLQELQDKLGLPYPVQEHFDLVFCTSVGIIIVLGLITQGWSVEHCIERFEDVAEAAFQPRLSLGRIIGFIISYFADGRYPVDNLEAALQEAFETERTLLDYSRATETGTRIGLVVATIRDTSTCIFTNYNGVGTRPRGCGYFVLGLKDGSGRVPLARCGSAAPSYFKPKHILGLGTFQDGGLEHNDPGSLALEEVAAIYPLVDGPSLVLSLGTGSPRLADVPRMSPTRGVFRDGFIPRLFRAFRHSMGSINGHKFRSRQRGGHKEQYFRFDIEFDGPEPALDDTTKIQELKAAARSAIHGSEELDRLARCVVAELFVFELDHERLPLPENGKYLCAGRILCRLRANHPAFQVLLDQLSKSSAKFLFQGSPLAGSAKDASYFDEGGDFRKRVTFEVPNRGAPISIHLREGSSEPSSISGSPFTIDTLAAALQLECCFGRPDHVKRKRPGTNDRLSRKRQRR</sequence>
<dbReference type="InterPro" id="IPR013083">
    <property type="entry name" value="Znf_RING/FYVE/PHD"/>
</dbReference>
<comment type="caution">
    <text evidence="5">The sequence shown here is derived from an EMBL/GenBank/DDBJ whole genome shotgun (WGS) entry which is preliminary data.</text>
</comment>
<dbReference type="AlphaFoldDB" id="A0A370T9F2"/>
<protein>
    <recommendedName>
        <fullName evidence="4">PNPLA domain-containing protein</fullName>
    </recommendedName>
</protein>
<feature type="short sequence motif" description="DGA/G" evidence="2">
    <location>
        <begin position="694"/>
        <end position="696"/>
    </location>
</feature>